<sequence>MYLQQQTSAELVQCVFILGPYTAQAQGIQREFNFKQSDESGATSIKLQLSCSFIVFNCSKLDMSIFGGLNYELYRLISKVQKFDANNVKKAELCSKQYMSFDITQTGKFQFTHEYRFGKEI</sequence>
<dbReference type="Proteomes" id="UP000799118">
    <property type="component" value="Unassembled WGS sequence"/>
</dbReference>
<reference evidence="1" key="1">
    <citation type="journal article" date="2019" name="Environ. Microbiol.">
        <title>Fungal ecological strategies reflected in gene transcription - a case study of two litter decomposers.</title>
        <authorList>
            <person name="Barbi F."/>
            <person name="Kohler A."/>
            <person name="Barry K."/>
            <person name="Baskaran P."/>
            <person name="Daum C."/>
            <person name="Fauchery L."/>
            <person name="Ihrmark K."/>
            <person name="Kuo A."/>
            <person name="LaButti K."/>
            <person name="Lipzen A."/>
            <person name="Morin E."/>
            <person name="Grigoriev I.V."/>
            <person name="Henrissat B."/>
            <person name="Lindahl B."/>
            <person name="Martin F."/>
        </authorList>
    </citation>
    <scope>NUCLEOTIDE SEQUENCE</scope>
    <source>
        <strain evidence="1">JB14</strain>
    </source>
</reference>
<organism evidence="1 2">
    <name type="scientific">Gymnopus androsaceus JB14</name>
    <dbReference type="NCBI Taxonomy" id="1447944"/>
    <lineage>
        <taxon>Eukaryota</taxon>
        <taxon>Fungi</taxon>
        <taxon>Dikarya</taxon>
        <taxon>Basidiomycota</taxon>
        <taxon>Agaricomycotina</taxon>
        <taxon>Agaricomycetes</taxon>
        <taxon>Agaricomycetidae</taxon>
        <taxon>Agaricales</taxon>
        <taxon>Marasmiineae</taxon>
        <taxon>Omphalotaceae</taxon>
        <taxon>Gymnopus</taxon>
    </lineage>
</organism>
<accession>A0A6A4HPW1</accession>
<gene>
    <name evidence="1" type="ORF">BT96DRAFT_939877</name>
</gene>
<proteinExistence type="predicted"/>
<protein>
    <submittedName>
        <fullName evidence="1">Uncharacterized protein</fullName>
    </submittedName>
</protein>
<name>A0A6A4HPW1_9AGAR</name>
<keyword evidence="2" id="KW-1185">Reference proteome</keyword>
<dbReference type="EMBL" id="ML769477">
    <property type="protein sequence ID" value="KAE9398825.1"/>
    <property type="molecule type" value="Genomic_DNA"/>
</dbReference>
<evidence type="ECO:0000313" key="2">
    <source>
        <dbReference type="Proteomes" id="UP000799118"/>
    </source>
</evidence>
<dbReference type="AlphaFoldDB" id="A0A6A4HPW1"/>
<evidence type="ECO:0000313" key="1">
    <source>
        <dbReference type="EMBL" id="KAE9398825.1"/>
    </source>
</evidence>